<dbReference type="InParanoid" id="A0A5E4ENT4"/>
<dbReference type="InterPro" id="IPR058922">
    <property type="entry name" value="WHD_DRP"/>
</dbReference>
<dbReference type="InterPro" id="IPR027417">
    <property type="entry name" value="P-loop_NTPase"/>
</dbReference>
<keyword evidence="1" id="KW-0433">Leucine-rich repeat</keyword>
<dbReference type="Pfam" id="PF23559">
    <property type="entry name" value="WHD_DRP"/>
    <property type="match status" value="1"/>
</dbReference>
<organism evidence="7 8">
    <name type="scientific">Prunus dulcis</name>
    <name type="common">Almond</name>
    <name type="synonym">Amygdalus dulcis</name>
    <dbReference type="NCBI Taxonomy" id="3755"/>
    <lineage>
        <taxon>Eukaryota</taxon>
        <taxon>Viridiplantae</taxon>
        <taxon>Streptophyta</taxon>
        <taxon>Embryophyta</taxon>
        <taxon>Tracheophyta</taxon>
        <taxon>Spermatophyta</taxon>
        <taxon>Magnoliopsida</taxon>
        <taxon>eudicotyledons</taxon>
        <taxon>Gunneridae</taxon>
        <taxon>Pentapetalae</taxon>
        <taxon>rosids</taxon>
        <taxon>fabids</taxon>
        <taxon>Rosales</taxon>
        <taxon>Rosaceae</taxon>
        <taxon>Amygdaloideae</taxon>
        <taxon>Amygdaleae</taxon>
        <taxon>Prunus</taxon>
    </lineage>
</organism>
<evidence type="ECO:0000256" key="2">
    <source>
        <dbReference type="ARBA" id="ARBA00022737"/>
    </source>
</evidence>
<dbReference type="InterPro" id="IPR032675">
    <property type="entry name" value="LRR_dom_sf"/>
</dbReference>
<evidence type="ECO:0000259" key="4">
    <source>
        <dbReference type="Pfam" id="PF00931"/>
    </source>
</evidence>
<accession>A0A5E4ENT4</accession>
<dbReference type="OMA" id="ECFIMEV"/>
<dbReference type="EMBL" id="CABIKO010000018">
    <property type="protein sequence ID" value="VVA16271.1"/>
    <property type="molecule type" value="Genomic_DNA"/>
</dbReference>
<dbReference type="InterPro" id="IPR002182">
    <property type="entry name" value="NB-ARC"/>
</dbReference>
<dbReference type="InterPro" id="IPR056789">
    <property type="entry name" value="LRR_R13L1-DRL21"/>
</dbReference>
<evidence type="ECO:0000313" key="8">
    <source>
        <dbReference type="Proteomes" id="UP000327085"/>
    </source>
</evidence>
<dbReference type="AlphaFoldDB" id="A0A5E4ENT4"/>
<dbReference type="InterPro" id="IPR042197">
    <property type="entry name" value="Apaf_helical"/>
</dbReference>
<evidence type="ECO:0000259" key="6">
    <source>
        <dbReference type="Pfam" id="PF25019"/>
    </source>
</evidence>
<evidence type="ECO:0000259" key="5">
    <source>
        <dbReference type="Pfam" id="PF23559"/>
    </source>
</evidence>
<dbReference type="PANTHER" id="PTHR36766:SF40">
    <property type="entry name" value="DISEASE RESISTANCE PROTEIN RGA3"/>
    <property type="match status" value="1"/>
</dbReference>
<feature type="domain" description="Disease resistance protein winged helix" evidence="5">
    <location>
        <begin position="221"/>
        <end position="294"/>
    </location>
</feature>
<dbReference type="Gene3D" id="1.10.10.10">
    <property type="entry name" value="Winged helix-like DNA-binding domain superfamily/Winged helix DNA-binding domain"/>
    <property type="match status" value="1"/>
</dbReference>
<dbReference type="SUPFAM" id="SSF52540">
    <property type="entry name" value="P-loop containing nucleoside triphosphate hydrolases"/>
    <property type="match status" value="1"/>
</dbReference>
<evidence type="ECO:0000256" key="3">
    <source>
        <dbReference type="ARBA" id="ARBA00022821"/>
    </source>
</evidence>
<dbReference type="Gene3D" id="1.10.8.430">
    <property type="entry name" value="Helical domain of apoptotic protease-activating factors"/>
    <property type="match status" value="1"/>
</dbReference>
<feature type="domain" description="NB-ARC" evidence="4">
    <location>
        <begin position="13"/>
        <end position="134"/>
    </location>
</feature>
<dbReference type="SUPFAM" id="SSF52058">
    <property type="entry name" value="L domain-like"/>
    <property type="match status" value="1"/>
</dbReference>
<dbReference type="InterPro" id="IPR001611">
    <property type="entry name" value="Leu-rich_rpt"/>
</dbReference>
<keyword evidence="2" id="KW-0677">Repeat</keyword>
<dbReference type="Gramene" id="VVA16271">
    <property type="protein sequence ID" value="VVA16271"/>
    <property type="gene ID" value="Prudul26B002553"/>
</dbReference>
<evidence type="ECO:0000256" key="1">
    <source>
        <dbReference type="ARBA" id="ARBA00022614"/>
    </source>
</evidence>
<dbReference type="GO" id="GO:0006952">
    <property type="term" value="P:defense response"/>
    <property type="evidence" value="ECO:0007669"/>
    <property type="project" value="UniProtKB-KW"/>
</dbReference>
<dbReference type="Gene3D" id="3.80.10.10">
    <property type="entry name" value="Ribonuclease Inhibitor"/>
    <property type="match status" value="2"/>
</dbReference>
<evidence type="ECO:0000313" key="7">
    <source>
        <dbReference type="EMBL" id="VVA16271.1"/>
    </source>
</evidence>
<feature type="domain" description="R13L1/DRL21-like LRR repeat region" evidence="6">
    <location>
        <begin position="484"/>
        <end position="613"/>
    </location>
</feature>
<dbReference type="PANTHER" id="PTHR36766">
    <property type="entry name" value="PLANT BROAD-SPECTRUM MILDEW RESISTANCE PROTEIN RPW8"/>
    <property type="match status" value="1"/>
</dbReference>
<dbReference type="InterPro" id="IPR036388">
    <property type="entry name" value="WH-like_DNA-bd_sf"/>
</dbReference>
<name>A0A5E4ENT4_PRUDU</name>
<sequence length="744" mass="85737">MTMMGSANLIHHFRTWVCVSDRFEEIKIAKAIIEVLNKNDTRKNSNEFQTLSECISENIEGIKFLLVLDDVWNPTMWEPLKAALQKGDANSKILVTTRNNTVAIMMGATNDHMINLNKLSDQDCLELFRRIAFFDKEQDESKLFDEDIKNKIAKKVDGLPLAAKTLASLMRYKKTRNEWVAVLESKVWELEEVEQQVFQSLLLSYYDLTPAVRRCLLFCVVFPKDYEFDRNELIECWMSQEYLSMKGDKRKERMIGQQYFDNLVMRSFFQDFVKDRVNDDIIACKMHDIVHDFVQFLAKNECFIMEVAESCKEKNMLVHNKVRHLNIMSTYNDSFPVSIYNCKGLRTLVISTRKLPPLPSDSFSKLKSIRTLKLNKNSIKEVPESIGGLVHLRYLDLSQNRELKELPNSVGNLFNLETLRLIECFKLGELPVSLRKLVNLKHLYIMGCGVIKVPKEIGRLRNLQILDYLYLKDGGEDDEGIFKLGDLGNLEQLQGSLYIANLKSAKDGSEAKNAELVNKKNLLHLSLHFGRGSVRDPKRAEADLKDKDILKGFQVHTNLESLAIYGHHSPKLCPSWMMSCHNLRKLVFYEVPFCGVLAPLGKLRSLEYLTICWMKSVKKVGVEFLGITGETPQTLIKSFPKLKELILGEMDQWEEWEGVEEEDSQITIMPSLLFLSILYCDKLKALPNFLWKTPLRELRICDTRCGTEWVKKASQVQNIEINGEFVKKDGVQMEVPAYLIHLLG</sequence>
<dbReference type="FunFam" id="1.10.10.10:FF:000322">
    <property type="entry name" value="Probable disease resistance protein At1g63360"/>
    <property type="match status" value="1"/>
</dbReference>
<proteinExistence type="predicted"/>
<dbReference type="Pfam" id="PF25019">
    <property type="entry name" value="LRR_R13L1-DRL21"/>
    <property type="match status" value="1"/>
</dbReference>
<gene>
    <name evidence="7" type="ORF">ALMOND_2B002553</name>
</gene>
<dbReference type="Gene3D" id="3.40.50.300">
    <property type="entry name" value="P-loop containing nucleotide triphosphate hydrolases"/>
    <property type="match status" value="1"/>
</dbReference>
<dbReference type="Pfam" id="PF13855">
    <property type="entry name" value="LRR_8"/>
    <property type="match status" value="1"/>
</dbReference>
<dbReference type="PRINTS" id="PR00364">
    <property type="entry name" value="DISEASERSIST"/>
</dbReference>
<protein>
    <submittedName>
        <fullName evidence="7">PREDICTED: putative disease resistance</fullName>
    </submittedName>
</protein>
<dbReference type="Pfam" id="PF00931">
    <property type="entry name" value="NB-ARC"/>
    <property type="match status" value="1"/>
</dbReference>
<keyword evidence="3" id="KW-0611">Plant defense</keyword>
<reference evidence="8" key="1">
    <citation type="journal article" date="2020" name="Plant J.">
        <title>Transposons played a major role in the diversification between the closely related almond and peach genomes: results from the almond genome sequence.</title>
        <authorList>
            <person name="Alioto T."/>
            <person name="Alexiou K.G."/>
            <person name="Bardil A."/>
            <person name="Barteri F."/>
            <person name="Castanera R."/>
            <person name="Cruz F."/>
            <person name="Dhingra A."/>
            <person name="Duval H."/>
            <person name="Fernandez I Marti A."/>
            <person name="Frias L."/>
            <person name="Galan B."/>
            <person name="Garcia J.L."/>
            <person name="Howad W."/>
            <person name="Gomez-Garrido J."/>
            <person name="Gut M."/>
            <person name="Julca I."/>
            <person name="Morata J."/>
            <person name="Puigdomenech P."/>
            <person name="Ribeca P."/>
            <person name="Rubio Cabetas M.J."/>
            <person name="Vlasova A."/>
            <person name="Wirthensohn M."/>
            <person name="Garcia-Mas J."/>
            <person name="Gabaldon T."/>
            <person name="Casacuberta J.M."/>
            <person name="Arus P."/>
        </authorList>
    </citation>
    <scope>NUCLEOTIDE SEQUENCE [LARGE SCALE GENOMIC DNA]</scope>
    <source>
        <strain evidence="8">cv. Texas</strain>
    </source>
</reference>
<dbReference type="Proteomes" id="UP000327085">
    <property type="component" value="Chromosome 1"/>
</dbReference>
<dbReference type="GO" id="GO:0043531">
    <property type="term" value="F:ADP binding"/>
    <property type="evidence" value="ECO:0007669"/>
    <property type="project" value="InterPro"/>
</dbReference>